<reference evidence="3 4" key="1">
    <citation type="submission" date="2016-10" db="EMBL/GenBank/DDBJ databases">
        <authorList>
            <person name="de Groot N.N."/>
        </authorList>
    </citation>
    <scope>NUCLEOTIDE SEQUENCE [LARGE SCALE GENOMIC DNA]</scope>
    <source>
        <strain evidence="3 4">CGMCC 1.7666</strain>
    </source>
</reference>
<dbReference type="PANTHER" id="PTHR30157">
    <property type="entry name" value="FERRIC REDUCTASE, NADPH-DEPENDENT"/>
    <property type="match status" value="1"/>
</dbReference>
<evidence type="ECO:0000259" key="2">
    <source>
        <dbReference type="PROSITE" id="PS51384"/>
    </source>
</evidence>
<dbReference type="PROSITE" id="PS51384">
    <property type="entry name" value="FAD_FR"/>
    <property type="match status" value="1"/>
</dbReference>
<dbReference type="InterPro" id="IPR039261">
    <property type="entry name" value="FNR_nucleotide-bd"/>
</dbReference>
<accession>A0A1G5ECN6</accession>
<feature type="domain" description="FAD-binding FR-type" evidence="2">
    <location>
        <begin position="13"/>
        <end position="140"/>
    </location>
</feature>
<dbReference type="Gene3D" id="3.40.50.80">
    <property type="entry name" value="Nucleotide-binding domain of ferredoxin-NADP reductase (FNR) module"/>
    <property type="match status" value="1"/>
</dbReference>
<dbReference type="InterPro" id="IPR007037">
    <property type="entry name" value="SIP_rossman_dom"/>
</dbReference>
<dbReference type="Proteomes" id="UP000199569">
    <property type="component" value="Unassembled WGS sequence"/>
</dbReference>
<evidence type="ECO:0000256" key="1">
    <source>
        <dbReference type="ARBA" id="ARBA00035644"/>
    </source>
</evidence>
<dbReference type="OrthoDB" id="9814826at2"/>
<evidence type="ECO:0000313" key="3">
    <source>
        <dbReference type="EMBL" id="SCY24687.1"/>
    </source>
</evidence>
<dbReference type="Pfam" id="PF08021">
    <property type="entry name" value="FAD_binding_9"/>
    <property type="match status" value="1"/>
</dbReference>
<dbReference type="GO" id="GO:0016491">
    <property type="term" value="F:oxidoreductase activity"/>
    <property type="evidence" value="ECO:0007669"/>
    <property type="project" value="InterPro"/>
</dbReference>
<name>A0A1G5ECN6_9HYPH</name>
<dbReference type="EMBL" id="FMVJ01000003">
    <property type="protein sequence ID" value="SCY24687.1"/>
    <property type="molecule type" value="Genomic_DNA"/>
</dbReference>
<organism evidence="3 4">
    <name type="scientific">Microvirga guangxiensis</name>
    <dbReference type="NCBI Taxonomy" id="549386"/>
    <lineage>
        <taxon>Bacteria</taxon>
        <taxon>Pseudomonadati</taxon>
        <taxon>Pseudomonadota</taxon>
        <taxon>Alphaproteobacteria</taxon>
        <taxon>Hyphomicrobiales</taxon>
        <taxon>Methylobacteriaceae</taxon>
        <taxon>Microvirga</taxon>
    </lineage>
</organism>
<dbReference type="InterPro" id="IPR017938">
    <property type="entry name" value="Riboflavin_synthase-like_b-brl"/>
</dbReference>
<dbReference type="InterPro" id="IPR017927">
    <property type="entry name" value="FAD-bd_FR_type"/>
</dbReference>
<dbReference type="RefSeq" id="WP_091130903.1">
    <property type="nucleotide sequence ID" value="NZ_FMVJ01000003.1"/>
</dbReference>
<dbReference type="Gene3D" id="2.40.30.10">
    <property type="entry name" value="Translation factors"/>
    <property type="match status" value="1"/>
</dbReference>
<protein>
    <submittedName>
        <fullName evidence="3">NADPH-dependent ferric siderophore reductase, contains FAD-binding and SIP domains</fullName>
    </submittedName>
</protein>
<proteinExistence type="inferred from homology"/>
<dbReference type="SUPFAM" id="SSF63380">
    <property type="entry name" value="Riboflavin synthase domain-like"/>
    <property type="match status" value="1"/>
</dbReference>
<dbReference type="CDD" id="cd06193">
    <property type="entry name" value="siderophore_interacting"/>
    <property type="match status" value="1"/>
</dbReference>
<gene>
    <name evidence="3" type="ORF">SAMN02927923_00951</name>
</gene>
<dbReference type="InterPro" id="IPR013113">
    <property type="entry name" value="SIP_FAD-bd"/>
</dbReference>
<sequence>MSLNATSPQEPKLQLCVLHVVRTYDLTPHMRRIVLGGRDLETFDVPRNALGPYIKLLIPPKDIEPEWPVLNDDGRLIWPALERRPVMRTYSVRHFDKGNCELHVDFVMHGDRGVASAWANRAKPGDSVGLWGPGCTTTQNIDWYLFAGDQTALPAIAFILENLPATARGEAYIEIPAESEKQTFSKPLGVDVRWLLGKGETSALQDAVKAASWPAHSRVFVWAGAESAKARSIRSHMRAQRGLDRDQMYILNYWRRGQAEGGFGYLD</sequence>
<dbReference type="AlphaFoldDB" id="A0A1G5ECN6"/>
<evidence type="ECO:0000313" key="4">
    <source>
        <dbReference type="Proteomes" id="UP000199569"/>
    </source>
</evidence>
<dbReference type="PANTHER" id="PTHR30157:SF0">
    <property type="entry name" value="NADPH-DEPENDENT FERRIC-CHELATE REDUCTASE"/>
    <property type="match status" value="1"/>
</dbReference>
<dbReference type="Pfam" id="PF04954">
    <property type="entry name" value="SIP"/>
    <property type="match status" value="1"/>
</dbReference>
<dbReference type="InterPro" id="IPR039374">
    <property type="entry name" value="SIP_fam"/>
</dbReference>
<keyword evidence="4" id="KW-1185">Reference proteome</keyword>
<dbReference type="STRING" id="549386.SAMN02927923_00951"/>
<comment type="similarity">
    <text evidence="1">Belongs to the SIP oxidoreductase family.</text>
</comment>